<dbReference type="Proteomes" id="UP000808372">
    <property type="component" value="Chromosome 42"/>
</dbReference>
<accession>A0A8U0Q649</accession>
<dbReference type="PANTHER" id="PTHR24394">
    <property type="entry name" value="ZINC FINGER PROTEIN"/>
    <property type="match status" value="1"/>
</dbReference>
<dbReference type="AlphaFoldDB" id="A0A8U0Q649"/>
<evidence type="ECO:0000256" key="10">
    <source>
        <dbReference type="PROSITE-ProRule" id="PRU00042"/>
    </source>
</evidence>
<feature type="domain" description="C2H2-type" evidence="13">
    <location>
        <begin position="549"/>
        <end position="576"/>
    </location>
</feature>
<keyword evidence="6" id="KW-0805">Transcription regulation</keyword>
<dbReference type="Gene3D" id="3.30.160.60">
    <property type="entry name" value="Classic Zinc Finger"/>
    <property type="match status" value="2"/>
</dbReference>
<evidence type="ECO:0000256" key="6">
    <source>
        <dbReference type="ARBA" id="ARBA00023015"/>
    </source>
</evidence>
<feature type="domain" description="C2H2-type" evidence="13">
    <location>
        <begin position="577"/>
        <end position="604"/>
    </location>
</feature>
<comment type="subcellular location">
    <subcellularLocation>
        <location evidence="1">Nucleus</location>
    </subcellularLocation>
</comment>
<dbReference type="InterPro" id="IPR036236">
    <property type="entry name" value="Znf_C2H2_sf"/>
</dbReference>
<dbReference type="InterPro" id="IPR013087">
    <property type="entry name" value="Znf_C2H2_type"/>
</dbReference>
<keyword evidence="7" id="KW-0238">DNA-binding</keyword>
<evidence type="ECO:0000256" key="11">
    <source>
        <dbReference type="SAM" id="Coils"/>
    </source>
</evidence>
<sequence length="604" mass="66938">MVFHTQIASVLEVLANAAVAEICKLVDDDYAVFRLEITQSQKENRALRRKLQLLELKVARERAERTIRSRSVKILDRYRGMARGEGHLTGSHRRVVKPAGHNIWRDGQPITVDEGSGTSTQHIIMIESEDAEVAGPGGSSLVKQERTEGEDPRHSRDIQAGAAAPPESTEDFTALPQPRTQHSIAEEEGPKVLVGKEEGCEEGLGNPEWTMVMEDNQITPPSEPTVEQAEQHRTTHSLTESVDMEDGKPDLMLVKEETIEDGQESIDLLSGLKMGEQGGWLEVNRGDWVDILDSQNQTGAAKGPGDNVTEQDRTRGNIVESPVHEDLLISDVTGRRDWTYEAAGHKPWHQIRTMDQEPLLFLSESEPGPNPEGQRLHYIEHKQWTGGLNHHSPDGLQRDRADRDRPSCSYDTNTTVSMMNRAGHPRFQPSQRVVGDPLGGSLSSNLSSPSGSHLMPSDWVHRRPGSSLPQLPHGYTTNTDRVTMGVHHERFLGYNTAHNTNNTQTMTRGQGGSSKTNHLNVVAPASTTSGVIASQCGKSSITTDADKPYACPTCGKRFAHAYYVKTHQTVHTKDKPFKCKLCYKSFSFLTSLIRHRSVHNGEKL</sequence>
<feature type="compositionally biased region" description="Basic and acidic residues" evidence="12">
    <location>
        <begin position="391"/>
        <end position="406"/>
    </location>
</feature>
<evidence type="ECO:0000259" key="13">
    <source>
        <dbReference type="PROSITE" id="PS50157"/>
    </source>
</evidence>
<dbReference type="SMART" id="SM00355">
    <property type="entry name" value="ZnF_C2H2"/>
    <property type="match status" value="2"/>
</dbReference>
<dbReference type="GO" id="GO:0005634">
    <property type="term" value="C:nucleus"/>
    <property type="evidence" value="ECO:0007669"/>
    <property type="project" value="UniProtKB-SubCell"/>
</dbReference>
<organism evidence="14 15">
    <name type="scientific">Salvelinus namaycush</name>
    <name type="common">Lake trout</name>
    <name type="synonym">Salmo namaycush</name>
    <dbReference type="NCBI Taxonomy" id="8040"/>
    <lineage>
        <taxon>Eukaryota</taxon>
        <taxon>Metazoa</taxon>
        <taxon>Chordata</taxon>
        <taxon>Craniata</taxon>
        <taxon>Vertebrata</taxon>
        <taxon>Euteleostomi</taxon>
        <taxon>Actinopterygii</taxon>
        <taxon>Neopterygii</taxon>
        <taxon>Teleostei</taxon>
        <taxon>Protacanthopterygii</taxon>
        <taxon>Salmoniformes</taxon>
        <taxon>Salmonidae</taxon>
        <taxon>Salmoninae</taxon>
        <taxon>Salvelinus</taxon>
    </lineage>
</organism>
<evidence type="ECO:0000256" key="4">
    <source>
        <dbReference type="ARBA" id="ARBA00022771"/>
    </source>
</evidence>
<proteinExistence type="predicted"/>
<evidence type="ECO:0000256" key="9">
    <source>
        <dbReference type="ARBA" id="ARBA00023242"/>
    </source>
</evidence>
<keyword evidence="9" id="KW-0539">Nucleus</keyword>
<evidence type="ECO:0000313" key="15">
    <source>
        <dbReference type="RefSeq" id="XP_038837355.1"/>
    </source>
</evidence>
<keyword evidence="2" id="KW-0479">Metal-binding</keyword>
<evidence type="ECO:0000256" key="3">
    <source>
        <dbReference type="ARBA" id="ARBA00022737"/>
    </source>
</evidence>
<evidence type="ECO:0000256" key="7">
    <source>
        <dbReference type="ARBA" id="ARBA00023125"/>
    </source>
</evidence>
<dbReference type="GeneID" id="120034801"/>
<keyword evidence="11" id="KW-0175">Coiled coil</keyword>
<dbReference type="PANTHER" id="PTHR24394:SF44">
    <property type="entry name" value="ZINC FINGER PROTEIN 271-LIKE"/>
    <property type="match status" value="1"/>
</dbReference>
<dbReference type="FunFam" id="3.30.160.60:FF:000646">
    <property type="entry name" value="Myeloid zinc finger 1"/>
    <property type="match status" value="1"/>
</dbReference>
<dbReference type="PROSITE" id="PS50157">
    <property type="entry name" value="ZINC_FINGER_C2H2_2"/>
    <property type="match status" value="2"/>
</dbReference>
<dbReference type="FunFam" id="3.30.160.60:FF:000340">
    <property type="entry name" value="zinc finger protein 473 isoform X1"/>
    <property type="match status" value="1"/>
</dbReference>
<keyword evidence="5" id="KW-0862">Zinc</keyword>
<dbReference type="GO" id="GO:0003677">
    <property type="term" value="F:DNA binding"/>
    <property type="evidence" value="ECO:0007669"/>
    <property type="project" value="UniProtKB-KW"/>
</dbReference>
<feature type="coiled-coil region" evidence="11">
    <location>
        <begin position="37"/>
        <end position="64"/>
    </location>
</feature>
<keyword evidence="3" id="KW-0677">Repeat</keyword>
<reference evidence="15" key="1">
    <citation type="submission" date="2025-08" db="UniProtKB">
        <authorList>
            <consortium name="RefSeq"/>
        </authorList>
    </citation>
    <scope>IDENTIFICATION</scope>
    <source>
        <tissue evidence="15">White muscle</tissue>
    </source>
</reference>
<keyword evidence="8" id="KW-0804">Transcription</keyword>
<keyword evidence="14" id="KW-1185">Reference proteome</keyword>
<dbReference type="GO" id="GO:0008270">
    <property type="term" value="F:zinc ion binding"/>
    <property type="evidence" value="ECO:0007669"/>
    <property type="project" value="UniProtKB-KW"/>
</dbReference>
<gene>
    <name evidence="15" type="primary">LOC120034801</name>
</gene>
<feature type="region of interest" description="Disordered" evidence="12">
    <location>
        <begin position="130"/>
        <end position="174"/>
    </location>
</feature>
<dbReference type="PROSITE" id="PS00028">
    <property type="entry name" value="ZINC_FINGER_C2H2_1"/>
    <property type="match status" value="2"/>
</dbReference>
<feature type="region of interest" description="Disordered" evidence="12">
    <location>
        <begin position="385"/>
        <end position="415"/>
    </location>
</feature>
<dbReference type="Pfam" id="PF00096">
    <property type="entry name" value="zf-C2H2"/>
    <property type="match status" value="2"/>
</dbReference>
<evidence type="ECO:0000256" key="5">
    <source>
        <dbReference type="ARBA" id="ARBA00022833"/>
    </source>
</evidence>
<evidence type="ECO:0000256" key="1">
    <source>
        <dbReference type="ARBA" id="ARBA00004123"/>
    </source>
</evidence>
<evidence type="ECO:0000256" key="12">
    <source>
        <dbReference type="SAM" id="MobiDB-lite"/>
    </source>
</evidence>
<name>A0A8U0Q649_SALNM</name>
<evidence type="ECO:0000313" key="14">
    <source>
        <dbReference type="Proteomes" id="UP000808372"/>
    </source>
</evidence>
<protein>
    <submittedName>
        <fullName evidence="15">Zinc finger protein 263-like isoform X3</fullName>
    </submittedName>
</protein>
<dbReference type="SUPFAM" id="SSF57667">
    <property type="entry name" value="beta-beta-alpha zinc fingers"/>
    <property type="match status" value="1"/>
</dbReference>
<evidence type="ECO:0000256" key="8">
    <source>
        <dbReference type="ARBA" id="ARBA00023163"/>
    </source>
</evidence>
<keyword evidence="4 10" id="KW-0863">Zinc-finger</keyword>
<dbReference type="GO" id="GO:0000981">
    <property type="term" value="F:DNA-binding transcription factor activity, RNA polymerase II-specific"/>
    <property type="evidence" value="ECO:0007669"/>
    <property type="project" value="TreeGrafter"/>
</dbReference>
<evidence type="ECO:0000256" key="2">
    <source>
        <dbReference type="ARBA" id="ARBA00022723"/>
    </source>
</evidence>
<feature type="compositionally biased region" description="Basic and acidic residues" evidence="12">
    <location>
        <begin position="143"/>
        <end position="157"/>
    </location>
</feature>
<dbReference type="RefSeq" id="XP_038837355.1">
    <property type="nucleotide sequence ID" value="XM_038981427.1"/>
</dbReference>